<reference evidence="2 3" key="1">
    <citation type="submission" date="2017-06" db="EMBL/GenBank/DDBJ databases">
        <title>Updating the genomic taxonomy and epidemiology of Campylobacter hyointestinalis; discovery in New Zealand farmed ruminants.</title>
        <authorList>
            <person name="Wilkinson D.A."/>
            <person name="Fayaz A."/>
            <person name="Biggs P.J."/>
            <person name="Midwinter A.C."/>
        </authorList>
    </citation>
    <scope>NUCLEOTIDE SEQUENCE [LARGE SCALE GENOMIC DNA]</scope>
    <source>
        <strain evidence="2 3">S1614a</strain>
    </source>
</reference>
<feature type="region of interest" description="Disordered" evidence="1">
    <location>
        <begin position="1"/>
        <end position="31"/>
    </location>
</feature>
<dbReference type="EMBL" id="NIQP01000003">
    <property type="protein sequence ID" value="PPB72081.1"/>
    <property type="molecule type" value="Genomic_DNA"/>
</dbReference>
<name>A0A855N9X2_CAMHY</name>
<comment type="caution">
    <text evidence="2">The sequence shown here is derived from an EMBL/GenBank/DDBJ whole genome shotgun (WGS) entry which is preliminary data.</text>
</comment>
<protein>
    <recommendedName>
        <fullName evidence="4">DUF1353 domain-containing protein</fullName>
    </recommendedName>
</protein>
<organism evidence="2 3">
    <name type="scientific">Campylobacter hyointestinalis subsp. hyointestinalis</name>
    <dbReference type="NCBI Taxonomy" id="91352"/>
    <lineage>
        <taxon>Bacteria</taxon>
        <taxon>Pseudomonadati</taxon>
        <taxon>Campylobacterota</taxon>
        <taxon>Epsilonproteobacteria</taxon>
        <taxon>Campylobacterales</taxon>
        <taxon>Campylobacteraceae</taxon>
        <taxon>Campylobacter</taxon>
    </lineage>
</organism>
<sequence length="142" mass="16123">MSDNLKPQSAKSDKSLARGQDGGACRKDGLSSSADIKRPILKPYDKDKFELVSEYEYKGIKIPAGYKTNGADIPRIFWSVFPPNSPEYLSAIVVHDWLCDLEKYKQADEILKEMMGVLGVAKWKVYAFYFACRLYHKIKYGA</sequence>
<dbReference type="Proteomes" id="UP000239685">
    <property type="component" value="Unassembled WGS sequence"/>
</dbReference>
<accession>A0A855N9X2</accession>
<evidence type="ECO:0000256" key="1">
    <source>
        <dbReference type="SAM" id="MobiDB-lite"/>
    </source>
</evidence>
<evidence type="ECO:0000313" key="2">
    <source>
        <dbReference type="EMBL" id="PPB72081.1"/>
    </source>
</evidence>
<gene>
    <name evidence="2" type="ORF">CDQ78_03885</name>
</gene>
<evidence type="ECO:0000313" key="3">
    <source>
        <dbReference type="Proteomes" id="UP000239685"/>
    </source>
</evidence>
<proteinExistence type="predicted"/>
<feature type="compositionally biased region" description="Polar residues" evidence="1">
    <location>
        <begin position="1"/>
        <end position="10"/>
    </location>
</feature>
<evidence type="ECO:0008006" key="4">
    <source>
        <dbReference type="Google" id="ProtNLM"/>
    </source>
</evidence>
<dbReference type="Pfam" id="PF07087">
    <property type="entry name" value="DUF1353"/>
    <property type="match status" value="1"/>
</dbReference>
<dbReference type="AlphaFoldDB" id="A0A855N9X2"/>
<dbReference type="InterPro" id="IPR010767">
    <property type="entry name" value="Phage_CGC-2007_Cje0229"/>
</dbReference>